<name>A0A024VZ18_PLAFA</name>
<sequence length="68" mass="8168">MSHKTITRGILTKKKIIKIQICKHTNLYKNTNNQELSIRKLYVNKIHNYFGHTKNKNKINKRNILYTL</sequence>
<evidence type="ECO:0000313" key="1">
    <source>
        <dbReference type="EMBL" id="ETW33166.1"/>
    </source>
</evidence>
<evidence type="ECO:0000313" key="2">
    <source>
        <dbReference type="Proteomes" id="UP000030708"/>
    </source>
</evidence>
<organism evidence="1 2">
    <name type="scientific">Plasmodium falciparum Tanzania</name>
    <name type="common">2000708</name>
    <dbReference type="NCBI Taxonomy" id="1036725"/>
    <lineage>
        <taxon>Eukaryota</taxon>
        <taxon>Sar</taxon>
        <taxon>Alveolata</taxon>
        <taxon>Apicomplexa</taxon>
        <taxon>Aconoidasida</taxon>
        <taxon>Haemosporida</taxon>
        <taxon>Plasmodiidae</taxon>
        <taxon>Plasmodium</taxon>
        <taxon>Plasmodium (Laverania)</taxon>
    </lineage>
</organism>
<accession>A0A024VZ18</accession>
<protein>
    <submittedName>
        <fullName evidence="1">Uncharacterized protein</fullName>
    </submittedName>
</protein>
<reference evidence="1 2" key="2">
    <citation type="submission" date="2013-02" db="EMBL/GenBank/DDBJ databases">
        <title>The Genome Sequence of Plasmodium falciparum Tanzania (2000708).</title>
        <authorList>
            <consortium name="The Broad Institute Genome Sequencing Platform"/>
            <consortium name="The Broad Institute Genome Sequencing Center for Infectious Disease"/>
            <person name="Neafsey D."/>
            <person name="Cheeseman I."/>
            <person name="Volkman S."/>
            <person name="Adams J."/>
            <person name="Walker B."/>
            <person name="Young S.K."/>
            <person name="Zeng Q."/>
            <person name="Gargeya S."/>
            <person name="Fitzgerald M."/>
            <person name="Haas B."/>
            <person name="Abouelleil A."/>
            <person name="Alvarado L."/>
            <person name="Arachchi H.M."/>
            <person name="Berlin A.M."/>
            <person name="Chapman S.B."/>
            <person name="Dewar J."/>
            <person name="Goldberg J."/>
            <person name="Griggs A."/>
            <person name="Gujja S."/>
            <person name="Hansen M."/>
            <person name="Howarth C."/>
            <person name="Imamovic A."/>
            <person name="Larimer J."/>
            <person name="McCowan C."/>
            <person name="Murphy C."/>
            <person name="Neiman D."/>
            <person name="Pearson M."/>
            <person name="Priest M."/>
            <person name="Roberts A."/>
            <person name="Saif S."/>
            <person name="Shea T."/>
            <person name="Sisk P."/>
            <person name="Sykes S."/>
            <person name="Wortman J."/>
            <person name="Nusbaum C."/>
            <person name="Birren B."/>
        </authorList>
    </citation>
    <scope>NUCLEOTIDE SEQUENCE [LARGE SCALE GENOMIC DNA]</scope>
    <source>
        <strain evidence="2">Tanzania (2000708)</strain>
    </source>
</reference>
<proteinExistence type="predicted"/>
<dbReference type="Proteomes" id="UP000030708">
    <property type="component" value="Unassembled WGS sequence"/>
</dbReference>
<dbReference type="AlphaFoldDB" id="A0A024VZ18"/>
<dbReference type="EMBL" id="KI926837">
    <property type="protein sequence ID" value="ETW33166.1"/>
    <property type="molecule type" value="Genomic_DNA"/>
</dbReference>
<gene>
    <name evidence="1" type="ORF">PFTANZ_06114</name>
</gene>
<reference evidence="1 2" key="1">
    <citation type="submission" date="2013-02" db="EMBL/GenBank/DDBJ databases">
        <title>The Genome Annotation of Plasmodium falciparum Tanzania (2000708).</title>
        <authorList>
            <consortium name="The Broad Institute Genome Sequencing Platform"/>
            <consortium name="The Broad Institute Genome Sequencing Center for Infectious Disease"/>
            <person name="Neafsey D."/>
            <person name="Hoffman S."/>
            <person name="Volkman S."/>
            <person name="Rosenthal P."/>
            <person name="Walker B."/>
            <person name="Young S.K."/>
            <person name="Zeng Q."/>
            <person name="Gargeya S."/>
            <person name="Fitzgerald M."/>
            <person name="Haas B."/>
            <person name="Abouelleil A."/>
            <person name="Allen A.W."/>
            <person name="Alvarado L."/>
            <person name="Arachchi H.M."/>
            <person name="Berlin A.M."/>
            <person name="Chapman S.B."/>
            <person name="Gainer-Dewar J."/>
            <person name="Goldberg J."/>
            <person name="Griggs A."/>
            <person name="Gujja S."/>
            <person name="Hansen M."/>
            <person name="Howarth C."/>
            <person name="Imamovic A."/>
            <person name="Ireland A."/>
            <person name="Larimer J."/>
            <person name="McCowan C."/>
            <person name="Murphy C."/>
            <person name="Pearson M."/>
            <person name="Poon T.W."/>
            <person name="Priest M."/>
            <person name="Roberts A."/>
            <person name="Saif S."/>
            <person name="Shea T."/>
            <person name="Sisk P."/>
            <person name="Sykes S."/>
            <person name="Wortman J."/>
            <person name="Nusbaum C."/>
            <person name="Birren B."/>
        </authorList>
    </citation>
    <scope>NUCLEOTIDE SEQUENCE [LARGE SCALE GENOMIC DNA]</scope>
    <source>
        <strain evidence="2">Tanzania (2000708)</strain>
    </source>
</reference>